<dbReference type="GO" id="GO:0061630">
    <property type="term" value="F:ubiquitin protein ligase activity"/>
    <property type="evidence" value="ECO:0007669"/>
    <property type="project" value="TreeGrafter"/>
</dbReference>
<dbReference type="PANTHER" id="PTHR31531">
    <property type="entry name" value="E3 UBIQUITIN-PROTEIN LIGASE E3D FAMILY MEMBER"/>
    <property type="match status" value="1"/>
</dbReference>
<accession>A0AAJ0BLV0</accession>
<dbReference type="EMBL" id="MU839829">
    <property type="protein sequence ID" value="KAK1758256.1"/>
    <property type="molecule type" value="Genomic_DNA"/>
</dbReference>
<dbReference type="Pfam" id="PF09814">
    <property type="entry name" value="HECT_2"/>
    <property type="match status" value="1"/>
</dbReference>
<dbReference type="GO" id="GO:0000151">
    <property type="term" value="C:ubiquitin ligase complex"/>
    <property type="evidence" value="ECO:0007669"/>
    <property type="project" value="TreeGrafter"/>
</dbReference>
<dbReference type="GO" id="GO:0006513">
    <property type="term" value="P:protein monoubiquitination"/>
    <property type="evidence" value="ECO:0007669"/>
    <property type="project" value="TreeGrafter"/>
</dbReference>
<proteinExistence type="predicted"/>
<keyword evidence="2" id="KW-1185">Reference proteome</keyword>
<reference evidence="1" key="1">
    <citation type="submission" date="2023-06" db="EMBL/GenBank/DDBJ databases">
        <title>Genome-scale phylogeny and comparative genomics of the fungal order Sordariales.</title>
        <authorList>
            <consortium name="Lawrence Berkeley National Laboratory"/>
            <person name="Hensen N."/>
            <person name="Bonometti L."/>
            <person name="Westerberg I."/>
            <person name="Brannstrom I.O."/>
            <person name="Guillou S."/>
            <person name="Cros-Aarteil S."/>
            <person name="Calhoun S."/>
            <person name="Haridas S."/>
            <person name="Kuo A."/>
            <person name="Mondo S."/>
            <person name="Pangilinan J."/>
            <person name="Riley R."/>
            <person name="Labutti K."/>
            <person name="Andreopoulos B."/>
            <person name="Lipzen A."/>
            <person name="Chen C."/>
            <person name="Yanf M."/>
            <person name="Daum C."/>
            <person name="Ng V."/>
            <person name="Clum A."/>
            <person name="Steindorff A."/>
            <person name="Ohm R."/>
            <person name="Martin F."/>
            <person name="Silar P."/>
            <person name="Natvig D."/>
            <person name="Lalanne C."/>
            <person name="Gautier V."/>
            <person name="Ament-Velasquez S.L."/>
            <person name="Kruys A."/>
            <person name="Hutchinson M.I."/>
            <person name="Powell A.J."/>
            <person name="Barry K."/>
            <person name="Miller A.N."/>
            <person name="Grigoriev I.V."/>
            <person name="Debuchy R."/>
            <person name="Gladieux P."/>
            <person name="Thoren M.H."/>
            <person name="Johannesson H."/>
        </authorList>
    </citation>
    <scope>NUCLEOTIDE SEQUENCE</scope>
    <source>
        <strain evidence="1">PSN4</strain>
    </source>
</reference>
<dbReference type="GO" id="GO:0005829">
    <property type="term" value="C:cytosol"/>
    <property type="evidence" value="ECO:0007669"/>
    <property type="project" value="TreeGrafter"/>
</dbReference>
<comment type="caution">
    <text evidence="1">The sequence shown here is derived from an EMBL/GenBank/DDBJ whole genome shotgun (WGS) entry which is preliminary data.</text>
</comment>
<dbReference type="GO" id="GO:0000209">
    <property type="term" value="P:protein polyubiquitination"/>
    <property type="evidence" value="ECO:0007669"/>
    <property type="project" value="TreeGrafter"/>
</dbReference>
<protein>
    <submittedName>
        <fullName evidence="1">Ubiquitin-conjugating enzyme E2-binding protein</fullName>
    </submittedName>
</protein>
<dbReference type="Proteomes" id="UP001239445">
    <property type="component" value="Unassembled WGS sequence"/>
</dbReference>
<sequence length="398" mass="42585">MEDEGPTMASEILIYAELLSNIRQISLAVSLPSPVDNSTRASVAADGLTFAVWHHGHTRTLTLPAKAALGATSLPLQNRGATTLSWRLPVSPDDLPQSPVSQGSLWSATDLDAGSGVACRACGASLVQPNAVIWKDLPSENWAEMMEFWHCHKPAVDPNHSHPGAGSEKADEASLASRGYGASSVISAQKGVGFVDLTTILLAESDCDGLTFSHSHFAQGSPNRQDLPEIQSRSLNIFCSSCRAQLGFFNFRTAAVTLLKWQISCKSASGILPGIPECLAATLTSTISRSGSAKSLITPIPDSQEKSDQAIHIWVLNSGIVYSSSAISQSTPAIKLLYKEIGREQADRMLEDLNCDAQEINLPAKAISSVLDHLDESNMMLPSTERALKGWKVGLLKR</sequence>
<dbReference type="InterPro" id="IPR019193">
    <property type="entry name" value="UBQ-conj_enz_E2-bd_prot"/>
</dbReference>
<dbReference type="GO" id="GO:0043161">
    <property type="term" value="P:proteasome-mediated ubiquitin-dependent protein catabolic process"/>
    <property type="evidence" value="ECO:0007669"/>
    <property type="project" value="TreeGrafter"/>
</dbReference>
<dbReference type="PANTHER" id="PTHR31531:SF2">
    <property type="entry name" value="E3 UBIQUITIN-PROTEIN LIGASE E3D"/>
    <property type="match status" value="1"/>
</dbReference>
<dbReference type="GO" id="GO:0051865">
    <property type="term" value="P:protein autoubiquitination"/>
    <property type="evidence" value="ECO:0007669"/>
    <property type="project" value="TreeGrafter"/>
</dbReference>
<evidence type="ECO:0000313" key="2">
    <source>
        <dbReference type="Proteomes" id="UP001239445"/>
    </source>
</evidence>
<gene>
    <name evidence="1" type="ORF">QBC47DRAFT_374101</name>
</gene>
<dbReference type="AlphaFoldDB" id="A0AAJ0BLV0"/>
<dbReference type="GO" id="GO:0030332">
    <property type="term" value="F:cyclin binding"/>
    <property type="evidence" value="ECO:0007669"/>
    <property type="project" value="TreeGrafter"/>
</dbReference>
<evidence type="ECO:0000313" key="1">
    <source>
        <dbReference type="EMBL" id="KAK1758256.1"/>
    </source>
</evidence>
<organism evidence="1 2">
    <name type="scientific">Echria macrotheca</name>
    <dbReference type="NCBI Taxonomy" id="438768"/>
    <lineage>
        <taxon>Eukaryota</taxon>
        <taxon>Fungi</taxon>
        <taxon>Dikarya</taxon>
        <taxon>Ascomycota</taxon>
        <taxon>Pezizomycotina</taxon>
        <taxon>Sordariomycetes</taxon>
        <taxon>Sordariomycetidae</taxon>
        <taxon>Sordariales</taxon>
        <taxon>Schizotheciaceae</taxon>
        <taxon>Echria</taxon>
    </lineage>
</organism>
<dbReference type="GO" id="GO:0005634">
    <property type="term" value="C:nucleus"/>
    <property type="evidence" value="ECO:0007669"/>
    <property type="project" value="TreeGrafter"/>
</dbReference>
<dbReference type="GO" id="GO:0031624">
    <property type="term" value="F:ubiquitin conjugating enzyme binding"/>
    <property type="evidence" value="ECO:0007669"/>
    <property type="project" value="TreeGrafter"/>
</dbReference>
<name>A0AAJ0BLV0_9PEZI</name>